<evidence type="ECO:0000256" key="14">
    <source>
        <dbReference type="PROSITE-ProRule" id="PRU00024"/>
    </source>
</evidence>
<dbReference type="GeneID" id="106158391"/>
<dbReference type="Gene3D" id="3.30.40.10">
    <property type="entry name" value="Zinc/RING finger domain, C3HC4 (zinc finger)"/>
    <property type="match status" value="1"/>
</dbReference>
<reference evidence="18" key="1">
    <citation type="submission" date="2025-08" db="UniProtKB">
        <authorList>
            <consortium name="RefSeq"/>
        </authorList>
    </citation>
    <scope>IDENTIFICATION</scope>
    <source>
        <tissue evidence="18">Gonads</tissue>
    </source>
</reference>
<keyword evidence="8" id="KW-0833">Ubl conjugation pathway</keyword>
<dbReference type="PROSITE" id="PS00518">
    <property type="entry name" value="ZF_RING_1"/>
    <property type="match status" value="1"/>
</dbReference>
<dbReference type="SMART" id="SM00178">
    <property type="entry name" value="SAR"/>
    <property type="match status" value="1"/>
</dbReference>
<dbReference type="PROSITE" id="PS50089">
    <property type="entry name" value="ZF_RING_2"/>
    <property type="match status" value="1"/>
</dbReference>
<proteinExistence type="inferred from homology"/>
<evidence type="ECO:0000256" key="1">
    <source>
        <dbReference type="ARBA" id="ARBA00000900"/>
    </source>
</evidence>
<name>A0A1S3HXJ1_LINAN</name>
<dbReference type="InterPro" id="IPR000315">
    <property type="entry name" value="Znf_B-box"/>
</dbReference>
<keyword evidence="5 13" id="KW-0479">Metal-binding</keyword>
<dbReference type="PANTHER" id="PTHR11711">
    <property type="entry name" value="ADP RIBOSYLATION FACTOR-RELATED"/>
    <property type="match status" value="1"/>
</dbReference>
<dbReference type="PROSITE" id="PS50119">
    <property type="entry name" value="ZF_BBOX"/>
    <property type="match status" value="1"/>
</dbReference>
<dbReference type="InterPro" id="IPR017907">
    <property type="entry name" value="Znf_RING_CS"/>
</dbReference>
<evidence type="ECO:0000313" key="17">
    <source>
        <dbReference type="Proteomes" id="UP000085678"/>
    </source>
</evidence>
<feature type="binding site" evidence="12">
    <location>
        <begin position="407"/>
        <end position="414"/>
    </location>
    <ligand>
        <name>GTP</name>
        <dbReference type="ChEBI" id="CHEBI:37565"/>
    </ligand>
</feature>
<dbReference type="STRING" id="7574.A0A1S3HXJ1"/>
<keyword evidence="4" id="KW-0808">Transferase</keyword>
<sequence>MATGGANYASIQERSPKSGVDNVLECRVCNDIFALQGDKVPRLLFCGHTVCHQCLTRLTPHGTAVLCPFDRQPTDMGDSGVWGLKKNFALLELLEKLQYLHRGITRVWSEDVLEREKQLAVPCDENESHMAVLFCTVCSTNLCLECSELTHSTRTLARHKRVPLSEKPRENPKCLYHPIHLVEFVCLEDSCQNAPLMCYICKDYGRHVKHKHTLLDTEAENVRSTLNNARQHIHCFIEEIMDTARRLGTVIQQIEGGTHMTENSDGSTGLQQTIGTAEQARGRVRQYFHDLHETLARQEIAALTIVDTHIRERLCMLKQQQEDMGILLSQISAVYQQCDRTLQEDDTKVIVAKHEIGSLVETVKTQQQHFSELPEQLQLDPAIPITFTKDNRVHIGPKMEMRVVTLGLDDSGKTSILFKLKQNEFIPTIPTIGFNVETVEYKNLKFTIWDVGGQHKLRPLWKHYYFNTQALIYVIDSSKRDRLDEAYNELVKLVQEKELKEASLLVFANKQDIDPCVTIEEITEKFNLFKLCCGRSWHIQACDAKTGTGLHDGIEWLSRQLIAAGVNDHLLI</sequence>
<evidence type="ECO:0000256" key="4">
    <source>
        <dbReference type="ARBA" id="ARBA00022679"/>
    </source>
</evidence>
<dbReference type="InterPro" id="IPR005225">
    <property type="entry name" value="Small_GTP-bd"/>
</dbReference>
<dbReference type="InterPro" id="IPR027417">
    <property type="entry name" value="P-loop_NTPase"/>
</dbReference>
<dbReference type="SMART" id="SM00502">
    <property type="entry name" value="BBC"/>
    <property type="match status" value="1"/>
</dbReference>
<dbReference type="InterPro" id="IPR013083">
    <property type="entry name" value="Znf_RING/FYVE/PHD"/>
</dbReference>
<dbReference type="SMART" id="SM00336">
    <property type="entry name" value="BBOX"/>
    <property type="match status" value="2"/>
</dbReference>
<comment type="similarity">
    <text evidence="11">In the C-terminal section; belongs to the small GTPase superfamily. Arf family.</text>
</comment>
<dbReference type="CDD" id="cd19773">
    <property type="entry name" value="Bbox2_TRIM23_C-IX_rpt1"/>
    <property type="match status" value="1"/>
</dbReference>
<dbReference type="NCBIfam" id="TIGR00231">
    <property type="entry name" value="small_GTP"/>
    <property type="match status" value="1"/>
</dbReference>
<evidence type="ECO:0000256" key="5">
    <source>
        <dbReference type="ARBA" id="ARBA00022723"/>
    </source>
</evidence>
<dbReference type="SMART" id="SM00175">
    <property type="entry name" value="RAB"/>
    <property type="match status" value="1"/>
</dbReference>
<dbReference type="InterPro" id="IPR001841">
    <property type="entry name" value="Znf_RING"/>
</dbReference>
<evidence type="ECO:0000256" key="9">
    <source>
        <dbReference type="ARBA" id="ARBA00022833"/>
    </source>
</evidence>
<keyword evidence="9" id="KW-0862">Zinc</keyword>
<dbReference type="InterPro" id="IPR003649">
    <property type="entry name" value="Bbox_C"/>
</dbReference>
<feature type="binding site" evidence="13">
    <location>
        <position position="414"/>
    </location>
    <ligand>
        <name>Mg(2+)</name>
        <dbReference type="ChEBI" id="CHEBI:18420"/>
    </ligand>
</feature>
<evidence type="ECO:0000256" key="11">
    <source>
        <dbReference type="ARBA" id="ARBA00061142"/>
    </source>
</evidence>
<evidence type="ECO:0000259" key="15">
    <source>
        <dbReference type="PROSITE" id="PS50089"/>
    </source>
</evidence>
<dbReference type="FunFam" id="3.30.40.10:FF:000130">
    <property type="entry name" value="E3 ubiquitin-protein ligase TRIM23"/>
    <property type="match status" value="1"/>
</dbReference>
<feature type="binding site" evidence="13">
    <location>
        <position position="431"/>
    </location>
    <ligand>
        <name>Mg(2+)</name>
        <dbReference type="ChEBI" id="CHEBI:18420"/>
    </ligand>
</feature>
<dbReference type="GO" id="GO:0005525">
    <property type="term" value="F:GTP binding"/>
    <property type="evidence" value="ECO:0007669"/>
    <property type="project" value="UniProtKB-KW"/>
</dbReference>
<dbReference type="AlphaFoldDB" id="A0A1S3HXJ1"/>
<protein>
    <recommendedName>
        <fullName evidence="3">RING-type E3 ubiquitin transferase</fullName>
        <ecNumber evidence="3">2.3.2.27</ecNumber>
    </recommendedName>
</protein>
<dbReference type="EC" id="2.3.2.27" evidence="3"/>
<dbReference type="Proteomes" id="UP000085678">
    <property type="component" value="Unplaced"/>
</dbReference>
<comment type="pathway">
    <text evidence="2">Protein modification; protein ubiquitination.</text>
</comment>
<evidence type="ECO:0000256" key="2">
    <source>
        <dbReference type="ARBA" id="ARBA00004906"/>
    </source>
</evidence>
<keyword evidence="17" id="KW-1185">Reference proteome</keyword>
<dbReference type="RefSeq" id="XP_013389789.1">
    <property type="nucleotide sequence ID" value="XM_013534335.1"/>
</dbReference>
<dbReference type="PROSITE" id="PS51419">
    <property type="entry name" value="RAB"/>
    <property type="match status" value="1"/>
</dbReference>
<dbReference type="Gene3D" id="3.30.160.60">
    <property type="entry name" value="Classic Zinc Finger"/>
    <property type="match status" value="1"/>
</dbReference>
<organism evidence="17 18">
    <name type="scientific">Lingula anatina</name>
    <name type="common">Brachiopod</name>
    <name type="synonym">Lingula unguis</name>
    <dbReference type="NCBI Taxonomy" id="7574"/>
    <lineage>
        <taxon>Eukaryota</taxon>
        <taxon>Metazoa</taxon>
        <taxon>Spiralia</taxon>
        <taxon>Lophotrochozoa</taxon>
        <taxon>Brachiopoda</taxon>
        <taxon>Linguliformea</taxon>
        <taxon>Lingulata</taxon>
        <taxon>Lingulida</taxon>
        <taxon>Linguloidea</taxon>
        <taxon>Lingulidae</taxon>
        <taxon>Lingula</taxon>
    </lineage>
</organism>
<feature type="domain" description="RING-type" evidence="15">
    <location>
        <begin position="26"/>
        <end position="71"/>
    </location>
</feature>
<feature type="binding site" evidence="12">
    <location>
        <position position="453"/>
    </location>
    <ligand>
        <name>GTP</name>
        <dbReference type="ChEBI" id="CHEBI:37565"/>
    </ligand>
</feature>
<evidence type="ECO:0000256" key="8">
    <source>
        <dbReference type="ARBA" id="ARBA00022786"/>
    </source>
</evidence>
<dbReference type="InParanoid" id="A0A1S3HXJ1"/>
<evidence type="ECO:0000256" key="7">
    <source>
        <dbReference type="ARBA" id="ARBA00022771"/>
    </source>
</evidence>
<dbReference type="SMART" id="SM00177">
    <property type="entry name" value="ARF"/>
    <property type="match status" value="1"/>
</dbReference>
<dbReference type="GO" id="GO:0003924">
    <property type="term" value="F:GTPase activity"/>
    <property type="evidence" value="ECO:0007669"/>
    <property type="project" value="InterPro"/>
</dbReference>
<dbReference type="Pfam" id="PF00643">
    <property type="entry name" value="zf-B_box"/>
    <property type="match status" value="1"/>
</dbReference>
<dbReference type="InterPro" id="IPR006689">
    <property type="entry name" value="Small_GTPase_ARF/SAR"/>
</dbReference>
<dbReference type="SUPFAM" id="SSF57850">
    <property type="entry name" value="RING/U-box"/>
    <property type="match status" value="1"/>
</dbReference>
<dbReference type="GO" id="GO:0061630">
    <property type="term" value="F:ubiquitin protein ligase activity"/>
    <property type="evidence" value="ECO:0007669"/>
    <property type="project" value="UniProtKB-EC"/>
</dbReference>
<keyword evidence="13" id="KW-0460">Magnesium</keyword>
<dbReference type="SUPFAM" id="SSF57845">
    <property type="entry name" value="B-box zinc-binding domain"/>
    <property type="match status" value="1"/>
</dbReference>
<dbReference type="GO" id="GO:0008270">
    <property type="term" value="F:zinc ion binding"/>
    <property type="evidence" value="ECO:0007669"/>
    <property type="project" value="UniProtKB-KW"/>
</dbReference>
<dbReference type="SMART" id="SM00184">
    <property type="entry name" value="RING"/>
    <property type="match status" value="1"/>
</dbReference>
<dbReference type="InterPro" id="IPR024156">
    <property type="entry name" value="Small_GTPase_ARF"/>
</dbReference>
<comment type="catalytic activity">
    <reaction evidence="1">
        <text>S-ubiquitinyl-[E2 ubiquitin-conjugating enzyme]-L-cysteine + [acceptor protein]-L-lysine = [E2 ubiquitin-conjugating enzyme]-L-cysteine + N(6)-ubiquitinyl-[acceptor protein]-L-lysine.</text>
        <dbReference type="EC" id="2.3.2.27"/>
    </reaction>
</comment>
<gene>
    <name evidence="18" type="primary">LOC106158391</name>
</gene>
<keyword evidence="10 12" id="KW-0342">GTP-binding</keyword>
<dbReference type="PRINTS" id="PR00328">
    <property type="entry name" value="SAR1GTPBP"/>
</dbReference>
<dbReference type="SUPFAM" id="SSF52540">
    <property type="entry name" value="P-loop containing nucleoside triphosphate hydrolases"/>
    <property type="match status" value="1"/>
</dbReference>
<evidence type="ECO:0000256" key="13">
    <source>
        <dbReference type="PIRSR" id="PIRSR606689-2"/>
    </source>
</evidence>
<dbReference type="FunFam" id="3.40.50.300:FF:000486">
    <property type="entry name" value="E3 ubiquitin-protein ligase TRIM23"/>
    <property type="match status" value="1"/>
</dbReference>
<evidence type="ECO:0000256" key="10">
    <source>
        <dbReference type="ARBA" id="ARBA00023134"/>
    </source>
</evidence>
<keyword evidence="6 12" id="KW-0547">Nucleotide-binding</keyword>
<feature type="binding site" evidence="12">
    <location>
        <begin position="509"/>
        <end position="512"/>
    </location>
    <ligand>
        <name>GTP</name>
        <dbReference type="ChEBI" id="CHEBI:37565"/>
    </ligand>
</feature>
<dbReference type="CDD" id="cd19774">
    <property type="entry name" value="Bbox2_TRIM23_C-IX_rpt2"/>
    <property type="match status" value="1"/>
</dbReference>
<dbReference type="PROSITE" id="PS51417">
    <property type="entry name" value="ARF"/>
    <property type="match status" value="1"/>
</dbReference>
<evidence type="ECO:0000259" key="16">
    <source>
        <dbReference type="PROSITE" id="PS50119"/>
    </source>
</evidence>
<dbReference type="Gene3D" id="3.40.50.300">
    <property type="entry name" value="P-loop containing nucleotide triphosphate hydrolases"/>
    <property type="match status" value="1"/>
</dbReference>
<evidence type="ECO:0000256" key="3">
    <source>
        <dbReference type="ARBA" id="ARBA00012483"/>
    </source>
</evidence>
<dbReference type="Pfam" id="PF00025">
    <property type="entry name" value="Arf"/>
    <property type="match status" value="1"/>
</dbReference>
<evidence type="ECO:0000313" key="18">
    <source>
        <dbReference type="RefSeq" id="XP_013389789.1"/>
    </source>
</evidence>
<accession>A0A1S3HXJ1</accession>
<evidence type="ECO:0000256" key="12">
    <source>
        <dbReference type="PIRSR" id="PIRSR606689-1"/>
    </source>
</evidence>
<feature type="domain" description="B box-type" evidence="16">
    <location>
        <begin position="118"/>
        <end position="164"/>
    </location>
</feature>
<dbReference type="OrthoDB" id="2011769at2759"/>
<dbReference type="CDD" id="cd16645">
    <property type="entry name" value="mRING-HC-C3HC3D_TRIM23_C-IX"/>
    <property type="match status" value="1"/>
</dbReference>
<evidence type="ECO:0000256" key="6">
    <source>
        <dbReference type="ARBA" id="ARBA00022741"/>
    </source>
</evidence>
<keyword evidence="7 14" id="KW-0863">Zinc-finger</keyword>
<dbReference type="KEGG" id="lak:106158391"/>